<feature type="compositionally biased region" description="Basic residues" evidence="1">
    <location>
        <begin position="1"/>
        <end position="19"/>
    </location>
</feature>
<evidence type="ECO:0000313" key="2">
    <source>
        <dbReference type="EMBL" id="EKF25445.1"/>
    </source>
</evidence>
<dbReference type="RefSeq" id="WP_005624327.1">
    <property type="nucleotide sequence ID" value="NZ_AMRA01000015.1"/>
</dbReference>
<protein>
    <submittedName>
        <fullName evidence="2">Uncharacterized protein</fullName>
    </submittedName>
</protein>
<sequence length="155" mass="17471">MSGASKRSRKEARRRKRKAAQNARWIPQTEFDELAEEVEVALTLEWFDQQLVERGWRFDEESSDDDALLWFYPPSSTEPLDDEAGEDDGGEAGDAEDTEAAPVTTILVTAEDDAEIAHVVFAGTLDDYQFDLRGLFDHIDVIEAYRAGDPLPTFD</sequence>
<dbReference type="PATRIC" id="fig|1122247.3.peg.534"/>
<gene>
    <name evidence="2" type="ORF">C731_0558</name>
</gene>
<keyword evidence="3" id="KW-1185">Reference proteome</keyword>
<dbReference type="OrthoDB" id="4729167at2"/>
<feature type="compositionally biased region" description="Acidic residues" evidence="1">
    <location>
        <begin position="79"/>
        <end position="99"/>
    </location>
</feature>
<dbReference type="eggNOG" id="ENOG50307V6">
    <property type="taxonomic scope" value="Bacteria"/>
</dbReference>
<dbReference type="EMBL" id="AMRA01000015">
    <property type="protein sequence ID" value="EKF25445.1"/>
    <property type="molecule type" value="Genomic_DNA"/>
</dbReference>
<dbReference type="Proteomes" id="UP000006265">
    <property type="component" value="Unassembled WGS sequence"/>
</dbReference>
<evidence type="ECO:0000256" key="1">
    <source>
        <dbReference type="SAM" id="MobiDB-lite"/>
    </source>
</evidence>
<reference evidence="2 3" key="1">
    <citation type="journal article" date="2012" name="J. Bacteriol.">
        <title>Genome sequence of Mycobacterium hassiacum DSM 44199, a rare source of heat-stable mycobacterial proteins.</title>
        <authorList>
            <person name="Tiago I."/>
            <person name="Maranha A."/>
            <person name="Mendes V."/>
            <person name="Alarico S."/>
            <person name="Moynihan P.J."/>
            <person name="Clarke A.J."/>
            <person name="Macedo-Ribeiro S."/>
            <person name="Pereira P.J."/>
            <person name="Empadinhas N."/>
        </authorList>
    </citation>
    <scope>NUCLEOTIDE SEQUENCE [LARGE SCALE GENOMIC DNA]</scope>
    <source>
        <strain evidence="3">DSM 44199 / CIP 105218 / JCM 12690 / 3849</strain>
    </source>
</reference>
<dbReference type="STRING" id="1122247.GCA_000379865_02003"/>
<name>K5BCR6_MYCHD</name>
<proteinExistence type="predicted"/>
<accession>K5BCR6</accession>
<feature type="region of interest" description="Disordered" evidence="1">
    <location>
        <begin position="60"/>
        <end position="100"/>
    </location>
</feature>
<evidence type="ECO:0000313" key="3">
    <source>
        <dbReference type="Proteomes" id="UP000006265"/>
    </source>
</evidence>
<comment type="caution">
    <text evidence="2">The sequence shown here is derived from an EMBL/GenBank/DDBJ whole genome shotgun (WGS) entry which is preliminary data.</text>
</comment>
<feature type="region of interest" description="Disordered" evidence="1">
    <location>
        <begin position="1"/>
        <end position="22"/>
    </location>
</feature>
<dbReference type="AlphaFoldDB" id="K5BCR6"/>
<organism evidence="2 3">
    <name type="scientific">Mycolicibacterium hassiacum (strain DSM 44199 / CIP 105218 / JCM 12690 / 3849)</name>
    <name type="common">Mycobacterium hassiacum</name>
    <dbReference type="NCBI Taxonomy" id="1122247"/>
    <lineage>
        <taxon>Bacteria</taxon>
        <taxon>Bacillati</taxon>
        <taxon>Actinomycetota</taxon>
        <taxon>Actinomycetes</taxon>
        <taxon>Mycobacteriales</taxon>
        <taxon>Mycobacteriaceae</taxon>
        <taxon>Mycolicibacterium</taxon>
    </lineage>
</organism>